<dbReference type="RefSeq" id="XP_065986663.1">
    <property type="nucleotide sequence ID" value="XM_066130689.1"/>
</dbReference>
<proteinExistence type="inferred from homology"/>
<dbReference type="GO" id="GO:0003723">
    <property type="term" value="F:RNA binding"/>
    <property type="evidence" value="ECO:0007669"/>
    <property type="project" value="InterPro"/>
</dbReference>
<gene>
    <name evidence="10" type="primary">hex-1</name>
    <name evidence="10" type="ORF">G6M90_00g059970</name>
</gene>
<dbReference type="GeneID" id="26242977"/>
<protein>
    <submittedName>
        <fullName evidence="10">Woronin body major protein</fullName>
    </submittedName>
</protein>
<comment type="similarity">
    <text evidence="6">Belongs to the eIF-5A family. Hex1 subfamily.</text>
</comment>
<dbReference type="PRINTS" id="PR00771">
    <property type="entry name" value="ENTEROTOXINA"/>
</dbReference>
<dbReference type="InterPro" id="IPR001884">
    <property type="entry name" value="IF5A-like"/>
</dbReference>
<keyword evidence="11" id="KW-1185">Reference proteome</keyword>
<dbReference type="PANTHER" id="PTHR11673">
    <property type="entry name" value="TRANSLATION INITIATION FACTOR 5A FAMILY MEMBER"/>
    <property type="match status" value="1"/>
</dbReference>
<feature type="region of interest" description="Disordered" evidence="7">
    <location>
        <begin position="274"/>
        <end position="311"/>
    </location>
</feature>
<evidence type="ECO:0000256" key="4">
    <source>
        <dbReference type="ARBA" id="ARBA00023026"/>
    </source>
</evidence>
<dbReference type="EMBL" id="CP058934">
    <property type="protein sequence ID" value="QLI68771.1"/>
    <property type="molecule type" value="Genomic_DNA"/>
</dbReference>
<feature type="domain" description="Translation initiation factor 5A-like N-terminal" evidence="9">
    <location>
        <begin position="829"/>
        <end position="880"/>
    </location>
</feature>
<comment type="subcellular location">
    <subcellularLocation>
        <location evidence="1">Cell septum</location>
    </subcellularLocation>
</comment>
<dbReference type="Proteomes" id="UP000510686">
    <property type="component" value="Chromosome 3"/>
</dbReference>
<dbReference type="SUPFAM" id="SSF50249">
    <property type="entry name" value="Nucleic acid-binding proteins"/>
    <property type="match status" value="1"/>
</dbReference>
<dbReference type="KEGG" id="mbrn:26242977"/>
<keyword evidence="5" id="KW-1015">Disulfide bond</keyword>
<keyword evidence="4" id="KW-0843">Virulence</keyword>
<sequence length="974" mass="108944">MKTSLWALTTTLLLLLGLCRSHPPEPGRSIETTLDRRQLGDVDAESPSHVYRGEIGRTPEDVEKDGGFYSRGLQKSQSYGGSSLSDVEMQEGSSLFRHAAGDTAEYTRYVSTSTDPGVSLTFAINDEKPEEKGFVYKIHADKKLVNVNKSLGKYSPYPAQKEHAAVGFIPFEQIEGWWQVTYLDDFSDPKIGKVTQERLRNEKFKAFQKNTKFSKNTFQNQRGAGVAPQLAGFPRLSTAWEEDPWKQFKAQDVQKNLDDLITSACAGKDSCMTQLGHSSKQKSAKVPWTANAADGPDARPAKPKPKPAAVKSGFRVHGRAGTLVGFSILAPYLQDVLRRLRDWDHPIGQTVKLFDDGVNAAQEAIGGPPRNDISGNDNQAALINFFKRVFWALQSVTPGQERPADLALLSYGEKSRRRLDSVNDVLRTCERVDAVPPDEQEQQQQQQQQQLGAKVHNTCADLRKRAMEIEAPAAAKLVTGQAACLVCGLAWDVTGSRCLDTTGAVRWPPKSPESYSPETPDASSKCRDATGIIPCGGGQTAAGLKIGRAVCAICGFAWDAEGAKVANLDFEARVPVPFSIFPSTYRDSESQTAVQTHEEVDVKLPQRQEPAGRQDQYSSYSAHVDLPPRGEHREHREHRFSEEEVRFSEERHRRPGFQQEQFVKEDFRPGRTEYTDTRIEIDTHQQPYSSPIDVAEREYRERFRPVYHTTVDAPTRPQYHQTEDVRVNQYTVEERPVQTSVHQQVKFSDETVEPARFSQAQQKSNMGYYDEDGHYHSFRQGIHKLADKIAHPHHHHHDHVDVDVDIKEDIRVTGTRPRPVQSGGSYVPNTVTIPCHHIRLGDFLMLQGRPCQVIRISTSNATGQYRYLGVDLFTKQLHEESSFVSNPAPSVIVQTMLGPVFKQYRVLDMQGGHIVAMTETGDVKQSLPVIDQSNLWARLSTAFESGRGSVRVLVLNDSGRELAVDMKVIHGSRL</sequence>
<evidence type="ECO:0000256" key="6">
    <source>
        <dbReference type="ARBA" id="ARBA00061629"/>
    </source>
</evidence>
<dbReference type="CDD" id="cd04469">
    <property type="entry name" value="S1_Hex1"/>
    <property type="match status" value="1"/>
</dbReference>
<dbReference type="InterPro" id="IPR001144">
    <property type="entry name" value="Enterotoxin_A"/>
</dbReference>
<dbReference type="Pfam" id="PF01375">
    <property type="entry name" value="Enterotoxin_a"/>
    <property type="match status" value="1"/>
</dbReference>
<name>A0A7D5UXH9_9HYPO</name>
<organism evidence="10 11">
    <name type="scientific">Metarhizium brunneum</name>
    <dbReference type="NCBI Taxonomy" id="500148"/>
    <lineage>
        <taxon>Eukaryota</taxon>
        <taxon>Fungi</taxon>
        <taxon>Dikarya</taxon>
        <taxon>Ascomycota</taxon>
        <taxon>Pezizomycotina</taxon>
        <taxon>Sordariomycetes</taxon>
        <taxon>Hypocreomycetidae</taxon>
        <taxon>Hypocreales</taxon>
        <taxon>Clavicipitaceae</taxon>
        <taxon>Metarhizium</taxon>
    </lineage>
</organism>
<dbReference type="OrthoDB" id="4937746at2759"/>
<evidence type="ECO:0000256" key="2">
    <source>
        <dbReference type="ARBA" id="ARBA00022656"/>
    </source>
</evidence>
<dbReference type="SUPFAM" id="SSF56399">
    <property type="entry name" value="ADP-ribosylation"/>
    <property type="match status" value="1"/>
</dbReference>
<dbReference type="InterPro" id="IPR048670">
    <property type="entry name" value="IF5A-like_N"/>
</dbReference>
<keyword evidence="3 8" id="KW-0732">Signal</keyword>
<dbReference type="InterPro" id="IPR037318">
    <property type="entry name" value="Hex1_S1"/>
</dbReference>
<evidence type="ECO:0000259" key="9">
    <source>
        <dbReference type="Pfam" id="PF21485"/>
    </source>
</evidence>
<dbReference type="GO" id="GO:0090729">
    <property type="term" value="F:toxin activity"/>
    <property type="evidence" value="ECO:0007669"/>
    <property type="project" value="UniProtKB-KW"/>
</dbReference>
<evidence type="ECO:0000256" key="8">
    <source>
        <dbReference type="SAM" id="SignalP"/>
    </source>
</evidence>
<dbReference type="GO" id="GO:0140266">
    <property type="term" value="C:Woronin body"/>
    <property type="evidence" value="ECO:0007669"/>
    <property type="project" value="UniProtKB-ARBA"/>
</dbReference>
<feature type="compositionally biased region" description="Basic and acidic residues" evidence="7">
    <location>
        <begin position="626"/>
        <end position="652"/>
    </location>
</feature>
<evidence type="ECO:0000256" key="5">
    <source>
        <dbReference type="ARBA" id="ARBA00023157"/>
    </source>
</evidence>
<feature type="compositionally biased region" description="Basic and acidic residues" evidence="7">
    <location>
        <begin position="596"/>
        <end position="612"/>
    </location>
</feature>
<evidence type="ECO:0000256" key="7">
    <source>
        <dbReference type="SAM" id="MobiDB-lite"/>
    </source>
</evidence>
<feature type="signal peptide" evidence="8">
    <location>
        <begin position="1"/>
        <end position="21"/>
    </location>
</feature>
<evidence type="ECO:0000256" key="3">
    <source>
        <dbReference type="ARBA" id="ARBA00022729"/>
    </source>
</evidence>
<dbReference type="GO" id="GO:0030428">
    <property type="term" value="C:cell septum"/>
    <property type="evidence" value="ECO:0007669"/>
    <property type="project" value="UniProtKB-SubCell"/>
</dbReference>
<dbReference type="GO" id="GO:0043022">
    <property type="term" value="F:ribosome binding"/>
    <property type="evidence" value="ECO:0007669"/>
    <property type="project" value="InterPro"/>
</dbReference>
<dbReference type="GO" id="GO:0003746">
    <property type="term" value="F:translation elongation factor activity"/>
    <property type="evidence" value="ECO:0007669"/>
    <property type="project" value="InterPro"/>
</dbReference>
<evidence type="ECO:0000313" key="11">
    <source>
        <dbReference type="Proteomes" id="UP000510686"/>
    </source>
</evidence>
<accession>A0A7D5UXH9</accession>
<dbReference type="AlphaFoldDB" id="A0A7D5UXH9"/>
<evidence type="ECO:0000256" key="1">
    <source>
        <dbReference type="ARBA" id="ARBA00004431"/>
    </source>
</evidence>
<dbReference type="SUPFAM" id="SSF50104">
    <property type="entry name" value="Translation proteins SH3-like domain"/>
    <property type="match status" value="1"/>
</dbReference>
<dbReference type="InterPro" id="IPR014722">
    <property type="entry name" value="Rib_uL2_dom2"/>
</dbReference>
<keyword evidence="2" id="KW-0800">Toxin</keyword>
<feature type="region of interest" description="Disordered" evidence="7">
    <location>
        <begin position="586"/>
        <end position="654"/>
    </location>
</feature>
<reference evidence="10 11" key="1">
    <citation type="submission" date="2020-07" db="EMBL/GenBank/DDBJ databases">
        <title>Telomere length de novo assembly of all 7 chromosomes of the fungus, Metarhizium brunneum, using a novel assembly pipeline.</title>
        <authorList>
            <person name="Saud z."/>
            <person name="Kortsinoglou A."/>
            <person name="Kouvelis V.N."/>
            <person name="Butt T.M."/>
        </authorList>
    </citation>
    <scope>NUCLEOTIDE SEQUENCE [LARGE SCALE GENOMIC DNA]</scope>
    <source>
        <strain evidence="10 11">4556</strain>
    </source>
</reference>
<evidence type="ECO:0000313" key="10">
    <source>
        <dbReference type="EMBL" id="QLI68771.1"/>
    </source>
</evidence>
<dbReference type="Gene3D" id="3.90.210.10">
    <property type="entry name" value="Heat-Labile Enterotoxin, subunit A"/>
    <property type="match status" value="1"/>
</dbReference>
<dbReference type="GO" id="GO:0045901">
    <property type="term" value="P:positive regulation of translational elongation"/>
    <property type="evidence" value="ECO:0007669"/>
    <property type="project" value="InterPro"/>
</dbReference>
<dbReference type="Gene3D" id="2.40.50.140">
    <property type="entry name" value="Nucleic acid-binding proteins"/>
    <property type="match status" value="1"/>
</dbReference>
<dbReference type="InterPro" id="IPR012340">
    <property type="entry name" value="NA-bd_OB-fold"/>
</dbReference>
<dbReference type="FunFam" id="2.30.30.30:FF:000033">
    <property type="entry name" value="Woronin body major protein HEX1"/>
    <property type="match status" value="1"/>
</dbReference>
<feature type="chain" id="PRO_5028811342" evidence="8">
    <location>
        <begin position="22"/>
        <end position="974"/>
    </location>
</feature>
<dbReference type="InterPro" id="IPR008991">
    <property type="entry name" value="Translation_prot_SH3-like_sf"/>
</dbReference>
<dbReference type="Pfam" id="PF21485">
    <property type="entry name" value="IF5A-like_N"/>
    <property type="match status" value="1"/>
</dbReference>
<dbReference type="Gene3D" id="2.30.30.30">
    <property type="match status" value="1"/>
</dbReference>